<protein>
    <submittedName>
        <fullName evidence="1">Uncharacterized protein</fullName>
    </submittedName>
</protein>
<organism evidence="1 2">
    <name type="scientific">Caerostris extrusa</name>
    <name type="common">Bark spider</name>
    <name type="synonym">Caerostris bankana</name>
    <dbReference type="NCBI Taxonomy" id="172846"/>
    <lineage>
        <taxon>Eukaryota</taxon>
        <taxon>Metazoa</taxon>
        <taxon>Ecdysozoa</taxon>
        <taxon>Arthropoda</taxon>
        <taxon>Chelicerata</taxon>
        <taxon>Arachnida</taxon>
        <taxon>Araneae</taxon>
        <taxon>Araneomorphae</taxon>
        <taxon>Entelegynae</taxon>
        <taxon>Araneoidea</taxon>
        <taxon>Araneidae</taxon>
        <taxon>Caerostris</taxon>
    </lineage>
</organism>
<sequence length="82" mass="9535">MAYEFYCYNRPSKFQSSPNMTPDTNETFLAGHCRVYGRASLIIAAVKLKIHFRLYRLSTPALRIPHTKKSKPEKYQVRLGAR</sequence>
<evidence type="ECO:0000313" key="1">
    <source>
        <dbReference type="EMBL" id="GIY13786.1"/>
    </source>
</evidence>
<dbReference type="Proteomes" id="UP001054945">
    <property type="component" value="Unassembled WGS sequence"/>
</dbReference>
<dbReference type="EMBL" id="BPLR01007002">
    <property type="protein sequence ID" value="GIY13786.1"/>
    <property type="molecule type" value="Genomic_DNA"/>
</dbReference>
<accession>A0AAV4QY55</accession>
<dbReference type="AlphaFoldDB" id="A0AAV4QY55"/>
<gene>
    <name evidence="1" type="ORF">CEXT_733411</name>
</gene>
<proteinExistence type="predicted"/>
<evidence type="ECO:0000313" key="2">
    <source>
        <dbReference type="Proteomes" id="UP001054945"/>
    </source>
</evidence>
<comment type="caution">
    <text evidence="1">The sequence shown here is derived from an EMBL/GenBank/DDBJ whole genome shotgun (WGS) entry which is preliminary data.</text>
</comment>
<reference evidence="1 2" key="1">
    <citation type="submission" date="2021-06" db="EMBL/GenBank/DDBJ databases">
        <title>Caerostris extrusa draft genome.</title>
        <authorList>
            <person name="Kono N."/>
            <person name="Arakawa K."/>
        </authorList>
    </citation>
    <scope>NUCLEOTIDE SEQUENCE [LARGE SCALE GENOMIC DNA]</scope>
</reference>
<name>A0AAV4QY55_CAEEX</name>
<keyword evidence="2" id="KW-1185">Reference proteome</keyword>